<feature type="compositionally biased region" description="Basic and acidic residues" evidence="1">
    <location>
        <begin position="279"/>
        <end position="288"/>
    </location>
</feature>
<keyword evidence="2" id="KW-0472">Membrane</keyword>
<name>A0A0G4GZ29_9ALVE</name>
<sequence length="434" mass="48177">MTIFFAASMLLLLYIIIAVYVFQDIDLGTLIIVEANSLMLAIFLLLLVGKSLEVNNSHHKQAWLILQAQQDVTEDVGQLKEGVLSDLQQEHTVIGGVAAGKQANKRWTAQELIAMLGPQSKGTRRTSGRASMTLSEREALKATEKEKAEMSERRNVKYTTQNEGDSEWGAQLEERVNNAVEDEPSIVKPPQSPARIKRDQTEGGEKGKKGVPEQKGESLLDVRGGEQVEAVYCEGTVEKETVKQQKPPMKKKGSEKCLHWSTTEVGGGFLDPSSLARAVARERRKSQDVEDIAGRINQERQRRRRNRQEEEEEQDGEASPLTSNQLSPGEFVGVDDEEEEGGEGDRLFGDDDELSCPDEGQEDSSRIFPKHVLSQVKRLKRLQVRVSAETEMITLMGFKASTDMISLIGALPLFTLSSLAQFCATDGAQCFRLE</sequence>
<dbReference type="AlphaFoldDB" id="A0A0G4GZ29"/>
<feature type="compositionally biased region" description="Basic and acidic residues" evidence="1">
    <location>
        <begin position="196"/>
        <end position="226"/>
    </location>
</feature>
<feature type="transmembrane region" description="Helical" evidence="2">
    <location>
        <begin position="28"/>
        <end position="48"/>
    </location>
</feature>
<feature type="compositionally biased region" description="Basic and acidic residues" evidence="1">
    <location>
        <begin position="135"/>
        <end position="155"/>
    </location>
</feature>
<evidence type="ECO:0000256" key="2">
    <source>
        <dbReference type="SAM" id="Phobius"/>
    </source>
</evidence>
<accession>A0A0G4GZ29</accession>
<protein>
    <submittedName>
        <fullName evidence="3">Uncharacterized protein</fullName>
    </submittedName>
</protein>
<evidence type="ECO:0000256" key="1">
    <source>
        <dbReference type="SAM" id="MobiDB-lite"/>
    </source>
</evidence>
<keyword evidence="2" id="KW-0812">Transmembrane</keyword>
<reference evidence="3" key="1">
    <citation type="submission" date="2014-11" db="EMBL/GenBank/DDBJ databases">
        <authorList>
            <person name="Otto D Thomas"/>
            <person name="Naeem Raeece"/>
        </authorList>
    </citation>
    <scope>NUCLEOTIDE SEQUENCE</scope>
</reference>
<proteinExistence type="predicted"/>
<keyword evidence="2" id="KW-1133">Transmembrane helix</keyword>
<gene>
    <name evidence="3" type="ORF">Cvel_23992</name>
</gene>
<feature type="region of interest" description="Disordered" evidence="1">
    <location>
        <begin position="119"/>
        <end position="363"/>
    </location>
</feature>
<dbReference type="EMBL" id="CDMZ01001706">
    <property type="protein sequence ID" value="CEM36456.1"/>
    <property type="molecule type" value="Genomic_DNA"/>
</dbReference>
<organism evidence="3">
    <name type="scientific">Chromera velia CCMP2878</name>
    <dbReference type="NCBI Taxonomy" id="1169474"/>
    <lineage>
        <taxon>Eukaryota</taxon>
        <taxon>Sar</taxon>
        <taxon>Alveolata</taxon>
        <taxon>Colpodellida</taxon>
        <taxon>Chromeraceae</taxon>
        <taxon>Chromera</taxon>
    </lineage>
</organism>
<feature type="compositionally biased region" description="Acidic residues" evidence="1">
    <location>
        <begin position="333"/>
        <end position="342"/>
    </location>
</feature>
<feature type="compositionally biased region" description="Acidic residues" evidence="1">
    <location>
        <begin position="350"/>
        <end position="362"/>
    </location>
</feature>
<dbReference type="VEuPathDB" id="CryptoDB:Cvel_23992"/>
<evidence type="ECO:0000313" key="3">
    <source>
        <dbReference type="EMBL" id="CEM36456.1"/>
    </source>
</evidence>